<sequence>MKRLTTYIDKFILSHLRINGFVFLSDELIFVNEDIEKIINSVPITLSAPSVKSNSKIDTLKLVLDILENYNTGPAAIKNELRAKFITLIEYQLFLEEKGYDNRYTKQVRELIKNYILNKYKTYKLQRDRYIYNPRKLEINFVESLENFINISTRNFSKNDNIFYRGHSNIHWDVIPSIYRNGWQKNEHKMFREIIIRNSEEFLNTKSTFEKLTIMQHYGLPTRLLDITRNPLVALYFACYDPAQKDFPGEILVFTPEEKNIKYYDSDTVSILSNLAKAERDLDSNLTMLEFNGSLPGLKLLHLIKEEKPYFLPEMQPSDLNKTLIVKPINNNSRIKRQAGYFFLFGINYVMDKPASINSIYKKGKVVVRYFIDNNSKSAILKSLESLGINSESLFPEIENGTEYLKNKY</sequence>
<keyword evidence="3" id="KW-1185">Reference proteome</keyword>
<dbReference type="SMART" id="SM00901">
    <property type="entry name" value="FRG"/>
    <property type="match status" value="1"/>
</dbReference>
<dbReference type="Proteomes" id="UP000244193">
    <property type="component" value="Chromosome"/>
</dbReference>
<organism evidence="2 3">
    <name type="scientific">Flavobacterium magnum</name>
    <dbReference type="NCBI Taxonomy" id="2162713"/>
    <lineage>
        <taxon>Bacteria</taxon>
        <taxon>Pseudomonadati</taxon>
        <taxon>Bacteroidota</taxon>
        <taxon>Flavobacteriia</taxon>
        <taxon>Flavobacteriales</taxon>
        <taxon>Flavobacteriaceae</taxon>
        <taxon>Flavobacterium</taxon>
    </lineage>
</organism>
<gene>
    <name evidence="2" type="ORF">HYN48_13370</name>
</gene>
<accession>A0A2S0RIA0</accession>
<reference evidence="2 3" key="1">
    <citation type="submission" date="2018-04" db="EMBL/GenBank/DDBJ databases">
        <title>Genome sequencing of Flavobacterium sp. HYN0048.</title>
        <authorList>
            <person name="Yi H."/>
            <person name="Baek C."/>
        </authorList>
    </citation>
    <scope>NUCLEOTIDE SEQUENCE [LARGE SCALE GENOMIC DNA]</scope>
    <source>
        <strain evidence="2 3">HYN0048</strain>
    </source>
</reference>
<dbReference type="Pfam" id="PF08867">
    <property type="entry name" value="FRG"/>
    <property type="match status" value="1"/>
</dbReference>
<name>A0A2S0RIA0_9FLAO</name>
<evidence type="ECO:0000313" key="2">
    <source>
        <dbReference type="EMBL" id="AWA30990.1"/>
    </source>
</evidence>
<dbReference type="AlphaFoldDB" id="A0A2S0RIA0"/>
<evidence type="ECO:0000259" key="1">
    <source>
        <dbReference type="SMART" id="SM00901"/>
    </source>
</evidence>
<protein>
    <submittedName>
        <fullName evidence="2">FRG domain-containing protein</fullName>
    </submittedName>
</protein>
<dbReference type="EMBL" id="CP028811">
    <property type="protein sequence ID" value="AWA30990.1"/>
    <property type="molecule type" value="Genomic_DNA"/>
</dbReference>
<feature type="domain" description="FRG" evidence="1">
    <location>
        <begin position="158"/>
        <end position="252"/>
    </location>
</feature>
<dbReference type="RefSeq" id="WP_108372526.1">
    <property type="nucleotide sequence ID" value="NZ_CP028811.1"/>
</dbReference>
<proteinExistence type="predicted"/>
<dbReference type="KEGG" id="fmg:HYN48_13370"/>
<dbReference type="InterPro" id="IPR014966">
    <property type="entry name" value="FRG-dom"/>
</dbReference>
<evidence type="ECO:0000313" key="3">
    <source>
        <dbReference type="Proteomes" id="UP000244193"/>
    </source>
</evidence>
<dbReference type="OrthoDB" id="9816036at2"/>